<evidence type="ECO:0000313" key="3">
    <source>
        <dbReference type="Proteomes" id="UP000289691"/>
    </source>
</evidence>
<proteinExistence type="predicted"/>
<dbReference type="Pfam" id="PF24380">
    <property type="entry name" value="DUF7536"/>
    <property type="match status" value="1"/>
</dbReference>
<keyword evidence="3" id="KW-1185">Reference proteome</keyword>
<dbReference type="EMBL" id="RDFA01000002">
    <property type="protein sequence ID" value="RXK50632.1"/>
    <property type="molecule type" value="Genomic_DNA"/>
</dbReference>
<feature type="transmembrane region" description="Helical" evidence="1">
    <location>
        <begin position="12"/>
        <end position="35"/>
    </location>
</feature>
<keyword evidence="1" id="KW-0472">Membrane</keyword>
<accession>A0A498KYC7</accession>
<organism evidence="2 3">
    <name type="scientific">Halorientalis pallida</name>
    <dbReference type="NCBI Taxonomy" id="2479928"/>
    <lineage>
        <taxon>Archaea</taxon>
        <taxon>Methanobacteriati</taxon>
        <taxon>Methanobacteriota</taxon>
        <taxon>Stenosarchaea group</taxon>
        <taxon>Halobacteria</taxon>
        <taxon>Halobacteriales</taxon>
        <taxon>Haloarculaceae</taxon>
        <taxon>Halorientalis</taxon>
    </lineage>
</organism>
<keyword evidence="1" id="KW-0812">Transmembrane</keyword>
<evidence type="ECO:0000313" key="2">
    <source>
        <dbReference type="EMBL" id="RXK50632.1"/>
    </source>
</evidence>
<reference evidence="2 3" key="1">
    <citation type="submission" date="2019-01" db="EMBL/GenBank/DDBJ databases">
        <title>Halorientalis sp. F13-25 a new haloarchaeum isolated from hypersaline water.</title>
        <authorList>
            <person name="Ana D.-V."/>
            <person name="Cristina S.-P."/>
            <person name="Antonio V."/>
        </authorList>
    </citation>
    <scope>NUCLEOTIDE SEQUENCE [LARGE SCALE GENOMIC DNA]</scope>
    <source>
        <strain evidence="2 3">F13-25</strain>
    </source>
</reference>
<dbReference type="InterPro" id="IPR055958">
    <property type="entry name" value="DUF7536"/>
</dbReference>
<comment type="caution">
    <text evidence="2">The sequence shown here is derived from an EMBL/GenBank/DDBJ whole genome shotgun (WGS) entry which is preliminary data.</text>
</comment>
<dbReference type="AlphaFoldDB" id="A0A498KYC7"/>
<name>A0A498KYC7_9EURY</name>
<protein>
    <submittedName>
        <fullName evidence="2">Uncharacterized protein</fullName>
    </submittedName>
</protein>
<gene>
    <name evidence="2" type="ORF">EAF64_07900</name>
</gene>
<sequence length="73" mass="7964">MIEALNVRDNAFRGFIFGFVFTAAVFTFFVVVPGVDRSPLYYVALAFVLATGLGALVTAALVLRDAYRLSKTL</sequence>
<keyword evidence="1" id="KW-1133">Transmembrane helix</keyword>
<dbReference type="Proteomes" id="UP000289691">
    <property type="component" value="Unassembled WGS sequence"/>
</dbReference>
<feature type="transmembrane region" description="Helical" evidence="1">
    <location>
        <begin position="41"/>
        <end position="63"/>
    </location>
</feature>
<evidence type="ECO:0000256" key="1">
    <source>
        <dbReference type="SAM" id="Phobius"/>
    </source>
</evidence>